<keyword evidence="2" id="KW-0240">DNA-directed RNA polymerase</keyword>
<reference evidence="2" key="1">
    <citation type="submission" date="2020-05" db="EMBL/GenBank/DDBJ databases">
        <title>Phylogenomic resolution of chytrid fungi.</title>
        <authorList>
            <person name="Stajich J.E."/>
            <person name="Amses K."/>
            <person name="Simmons R."/>
            <person name="Seto K."/>
            <person name="Myers J."/>
            <person name="Bonds A."/>
            <person name="Quandt C.A."/>
            <person name="Barry K."/>
            <person name="Liu P."/>
            <person name="Grigoriev I."/>
            <person name="Longcore J.E."/>
            <person name="James T.Y."/>
        </authorList>
    </citation>
    <scope>NUCLEOTIDE SEQUENCE</scope>
    <source>
        <strain evidence="2">JEL0318</strain>
    </source>
</reference>
<feature type="compositionally biased region" description="Basic and acidic residues" evidence="1">
    <location>
        <begin position="303"/>
        <end position="314"/>
    </location>
</feature>
<organism evidence="2 3">
    <name type="scientific">Rhizophlyctis rosea</name>
    <dbReference type="NCBI Taxonomy" id="64517"/>
    <lineage>
        <taxon>Eukaryota</taxon>
        <taxon>Fungi</taxon>
        <taxon>Fungi incertae sedis</taxon>
        <taxon>Chytridiomycota</taxon>
        <taxon>Chytridiomycota incertae sedis</taxon>
        <taxon>Chytridiomycetes</taxon>
        <taxon>Rhizophlyctidales</taxon>
        <taxon>Rhizophlyctidaceae</taxon>
        <taxon>Rhizophlyctis</taxon>
    </lineage>
</organism>
<dbReference type="PANTHER" id="PTHR12069">
    <property type="entry name" value="DNA-DIRECTED RNA POLYMERASES III 80 KDA POLYPEPTIDE RNA POLYMERASE III SUBUNIT 5"/>
    <property type="match status" value="1"/>
</dbReference>
<evidence type="ECO:0000256" key="1">
    <source>
        <dbReference type="SAM" id="MobiDB-lite"/>
    </source>
</evidence>
<keyword evidence="2" id="KW-0804">Transcription</keyword>
<feature type="compositionally biased region" description="Low complexity" evidence="1">
    <location>
        <begin position="597"/>
        <end position="610"/>
    </location>
</feature>
<gene>
    <name evidence="2" type="primary">POLR3E</name>
    <name evidence="2" type="ORF">HK097_002049</name>
</gene>
<dbReference type="Pfam" id="PF04801">
    <property type="entry name" value="RPC5"/>
    <property type="match status" value="1"/>
</dbReference>
<dbReference type="PANTHER" id="PTHR12069:SF0">
    <property type="entry name" value="DNA-DIRECTED RNA POLYMERASE III SUBUNIT RPC5"/>
    <property type="match status" value="1"/>
</dbReference>
<keyword evidence="3" id="KW-1185">Reference proteome</keyword>
<feature type="region of interest" description="Disordered" evidence="1">
    <location>
        <begin position="1"/>
        <end position="146"/>
    </location>
</feature>
<evidence type="ECO:0000313" key="2">
    <source>
        <dbReference type="EMBL" id="KAJ3042324.1"/>
    </source>
</evidence>
<feature type="region of interest" description="Disordered" evidence="1">
    <location>
        <begin position="571"/>
        <end position="610"/>
    </location>
</feature>
<dbReference type="Proteomes" id="UP001212841">
    <property type="component" value="Unassembled WGS sequence"/>
</dbReference>
<proteinExistence type="predicted"/>
<dbReference type="InterPro" id="IPR006886">
    <property type="entry name" value="RNA_pol_III_Rpc5"/>
</dbReference>
<evidence type="ECO:0000313" key="3">
    <source>
        <dbReference type="Proteomes" id="UP001212841"/>
    </source>
</evidence>
<comment type="caution">
    <text evidence="2">The sequence shown here is derived from an EMBL/GenBank/DDBJ whole genome shotgun (WGS) entry which is preliminary data.</text>
</comment>
<dbReference type="AlphaFoldDB" id="A0AAD5X0E9"/>
<feature type="region of interest" description="Disordered" evidence="1">
    <location>
        <begin position="295"/>
        <end position="314"/>
    </location>
</feature>
<feature type="compositionally biased region" description="Acidic residues" evidence="1">
    <location>
        <begin position="82"/>
        <end position="94"/>
    </location>
</feature>
<feature type="compositionally biased region" description="Acidic residues" evidence="1">
    <location>
        <begin position="133"/>
        <end position="146"/>
    </location>
</feature>
<name>A0AAD5X0E9_9FUNG</name>
<dbReference type="EMBL" id="JADGJD010001429">
    <property type="protein sequence ID" value="KAJ3042324.1"/>
    <property type="molecule type" value="Genomic_DNA"/>
</dbReference>
<protein>
    <submittedName>
        <fullName evidence="2">DNA-directed RNA polymerase III subunit RPC5</fullName>
    </submittedName>
</protein>
<feature type="compositionally biased region" description="Acidic residues" evidence="1">
    <location>
        <begin position="1"/>
        <end position="48"/>
    </location>
</feature>
<dbReference type="GO" id="GO:0042797">
    <property type="term" value="P:tRNA transcription by RNA polymerase III"/>
    <property type="evidence" value="ECO:0007669"/>
    <property type="project" value="TreeGrafter"/>
</dbReference>
<dbReference type="GO" id="GO:0005666">
    <property type="term" value="C:RNA polymerase III complex"/>
    <property type="evidence" value="ECO:0007669"/>
    <property type="project" value="TreeGrafter"/>
</dbReference>
<accession>A0AAD5X0E9</accession>
<sequence>MSASDGDEDMEQYDGDVGYDEEDIYVRDEVEENDGGMDYDQEDGENIADVEPIAVEERTPAAKVPSPRKIIPKGKGPSLFADSDEDEEDEEFDGGDSGGPSATDIPESNGATHTKAPTDPSPHTNGTHAPTEMDIDEPEDPTYQSDEEDEIIKEVDVFFSRKLAESLYIFQYPTRPHAFTDDYHPVAGRFKSRAQQVELDIPLQTRGPHYSRKKGEEFGEGTHDRPIATATEMRRDDPGDAILTKQTLSSSLLPSHAKYMVGMFTEGELHLTPVKAALQLRPSLQYIDKINEKHKATSQRANAELKKEEDPSYEDEGKLLQVTMRSAEDKEGARKAAQAELMRKMEEEPWTPMDIQGVESEESRNMAFELLSDTRDALDSKTDGDQYLDDIHPKIVTAQNKKDEKITVRRGIPVGDMGVLPLVDQLKALLLNAHIASFKAMTELLHVGHNEEDIIAKLPSVGVLVNGAWVVRSEIMYTGRALEARRHLLSMFHEQQTVSRWDFAEYVKLSPEMCKNMLNEIAYLGADKRWNLKVEADHEFMSSYPDVVDAQVKMVLEEAASARDALEAVKREVKQENTGPLTSRGPVNGGPSNGRPSSAKSAAAKKAAAKGASPEEQLKSFIEDLFKENAVCSWKFVNSRIAARIAEKDKDNLITADTASARKVENIIEGMCIKITDVYALTAVGDTTTDKYRPAVCELFRTKKTVKKADVMKACKDKTGEEPGLGPYKKLMSGLATNQGYSWTLKESP</sequence>